<evidence type="ECO:0000256" key="1">
    <source>
        <dbReference type="ARBA" id="ARBA00004651"/>
    </source>
</evidence>
<comment type="caution">
    <text evidence="8">The sequence shown here is derived from an EMBL/GenBank/DDBJ whole genome shotgun (WGS) entry which is preliminary data.</text>
</comment>
<dbReference type="InterPro" id="IPR036259">
    <property type="entry name" value="MFS_trans_sf"/>
</dbReference>
<feature type="transmembrane region" description="Helical" evidence="6">
    <location>
        <begin position="270"/>
        <end position="290"/>
    </location>
</feature>
<sequence>MSSSAVTIQTKQDIIDYVNGQKNTKRIALLLIIVLGTIFLDAYDLTILGTATDQLTSEFKLSKAYLSYIMTAMPFGALFGAALGGFYADKLGRKLILSVSLISLIIGSIGAALAPSPIILLCFRLLMGFAIGMDSPVAFTFVAEISNQKSKGRNVNYWQVVWYIAVVSSALIVMFFYSLGTGALLWRYSVGMGAIFAVIILILRLIYLSESPTWSMKNKTLTEACHELEQNYNISVHLDPKQGEEALYDKREVKHPMRILFNARYRKRTILATAIATLQGMQYYAIGLYIPLIATTIMGEDKLQSLSGTALINIAGIFGGLIGALLTPKIGARRLTIIGFALVASMMLLIGNLYGHVFTWLIAVMVGVFLFGHAGGPGTQGKAIASLSYPTILRGKGTGFVESVSRFGSMFGTFVFPIIYGSFGLNNTMLILALFPILGVIITTVIRWEPVGKDLEYEDKYIEKV</sequence>
<dbReference type="PROSITE" id="PS00216">
    <property type="entry name" value="SUGAR_TRANSPORT_1"/>
    <property type="match status" value="1"/>
</dbReference>
<feature type="transmembrane region" description="Helical" evidence="6">
    <location>
        <begin position="65"/>
        <end position="88"/>
    </location>
</feature>
<feature type="domain" description="Major facilitator superfamily (MFS) profile" evidence="7">
    <location>
        <begin position="30"/>
        <end position="451"/>
    </location>
</feature>
<keyword evidence="5 6" id="KW-0472">Membrane</keyword>
<feature type="transmembrane region" description="Helical" evidence="6">
    <location>
        <begin position="185"/>
        <end position="207"/>
    </location>
</feature>
<dbReference type="InterPro" id="IPR005828">
    <property type="entry name" value="MFS_sugar_transport-like"/>
</dbReference>
<dbReference type="PROSITE" id="PS00217">
    <property type="entry name" value="SUGAR_TRANSPORT_2"/>
    <property type="match status" value="1"/>
</dbReference>
<keyword evidence="2" id="KW-0813">Transport</keyword>
<dbReference type="InterPro" id="IPR020846">
    <property type="entry name" value="MFS_dom"/>
</dbReference>
<evidence type="ECO:0000256" key="2">
    <source>
        <dbReference type="ARBA" id="ARBA00022448"/>
    </source>
</evidence>
<feature type="transmembrane region" description="Helical" evidence="6">
    <location>
        <begin position="155"/>
        <end position="179"/>
    </location>
</feature>
<feature type="transmembrane region" description="Helical" evidence="6">
    <location>
        <begin position="429"/>
        <end position="448"/>
    </location>
</feature>
<keyword evidence="4 6" id="KW-1133">Transmembrane helix</keyword>
<proteinExistence type="predicted"/>
<keyword evidence="9" id="KW-1185">Reference proteome</keyword>
<feature type="transmembrane region" description="Helical" evidence="6">
    <location>
        <begin position="95"/>
        <end position="112"/>
    </location>
</feature>
<dbReference type="RefSeq" id="WP_262854244.1">
    <property type="nucleotide sequence ID" value="NZ_JAOPKZ010000002.1"/>
</dbReference>
<dbReference type="EMBL" id="JAOPKZ010000002">
    <property type="protein sequence ID" value="MCU5745432.1"/>
    <property type="molecule type" value="Genomic_DNA"/>
</dbReference>
<dbReference type="PANTHER" id="PTHR23508:SF10">
    <property type="entry name" value="CARBOXYLIC ACID TRANSPORTER PROTEIN HOMOLOG"/>
    <property type="match status" value="1"/>
</dbReference>
<dbReference type="PANTHER" id="PTHR23508">
    <property type="entry name" value="CARBOXYLIC ACID TRANSPORTER PROTEIN HOMOLOG"/>
    <property type="match status" value="1"/>
</dbReference>
<accession>A0ABT2QN81</accession>
<feature type="transmembrane region" description="Helical" evidence="6">
    <location>
        <begin position="27"/>
        <end position="45"/>
    </location>
</feature>
<organism evidence="8 9">
    <name type="scientific">Staphylococcus marylandisciuri</name>
    <dbReference type="NCBI Taxonomy" id="2981529"/>
    <lineage>
        <taxon>Bacteria</taxon>
        <taxon>Bacillati</taxon>
        <taxon>Bacillota</taxon>
        <taxon>Bacilli</taxon>
        <taxon>Bacillales</taxon>
        <taxon>Staphylococcaceae</taxon>
        <taxon>Staphylococcus</taxon>
    </lineage>
</organism>
<evidence type="ECO:0000256" key="6">
    <source>
        <dbReference type="SAM" id="Phobius"/>
    </source>
</evidence>
<comment type="subcellular location">
    <subcellularLocation>
        <location evidence="1">Cell membrane</location>
        <topology evidence="1">Multi-pass membrane protein</topology>
    </subcellularLocation>
</comment>
<feature type="transmembrane region" description="Helical" evidence="6">
    <location>
        <begin position="400"/>
        <end position="423"/>
    </location>
</feature>
<dbReference type="PROSITE" id="PS50850">
    <property type="entry name" value="MFS"/>
    <property type="match status" value="1"/>
</dbReference>
<evidence type="ECO:0000313" key="8">
    <source>
        <dbReference type="EMBL" id="MCU5745432.1"/>
    </source>
</evidence>
<dbReference type="SUPFAM" id="SSF103473">
    <property type="entry name" value="MFS general substrate transporter"/>
    <property type="match status" value="1"/>
</dbReference>
<dbReference type="InterPro" id="IPR005829">
    <property type="entry name" value="Sugar_transporter_CS"/>
</dbReference>
<evidence type="ECO:0000313" key="9">
    <source>
        <dbReference type="Proteomes" id="UP001209553"/>
    </source>
</evidence>
<name>A0ABT2QN81_9STAP</name>
<evidence type="ECO:0000256" key="5">
    <source>
        <dbReference type="ARBA" id="ARBA00023136"/>
    </source>
</evidence>
<dbReference type="Pfam" id="PF00083">
    <property type="entry name" value="Sugar_tr"/>
    <property type="match status" value="1"/>
</dbReference>
<feature type="transmembrane region" description="Helical" evidence="6">
    <location>
        <begin position="310"/>
        <end position="328"/>
    </location>
</feature>
<evidence type="ECO:0000259" key="7">
    <source>
        <dbReference type="PROSITE" id="PS50850"/>
    </source>
</evidence>
<feature type="transmembrane region" description="Helical" evidence="6">
    <location>
        <begin position="118"/>
        <end position="143"/>
    </location>
</feature>
<dbReference type="Proteomes" id="UP001209553">
    <property type="component" value="Unassembled WGS sequence"/>
</dbReference>
<dbReference type="Gene3D" id="1.20.1250.20">
    <property type="entry name" value="MFS general substrate transporter like domains"/>
    <property type="match status" value="1"/>
</dbReference>
<keyword evidence="3 6" id="KW-0812">Transmembrane</keyword>
<reference evidence="8 9" key="1">
    <citation type="journal article" date="2023" name="Int. J. Syst. Evol. Microbiol.">
        <title>Streptococcus sciuri sp. nov., Staphylococcus marylandisciuri sp. nov. and Staphylococcus americanisciuri sp. nov., isolated from faeces of eastern grey squirrel (Sciurus carolinensis).</title>
        <authorList>
            <person name="Volokhov D.V."/>
            <person name="Zagorodnyaya T.A."/>
            <person name="Furtak V.A."/>
            <person name="Nattanmai G."/>
            <person name="Randall L."/>
            <person name="Jose S."/>
            <person name="Gao Y."/>
            <person name="Eisenberg T."/>
            <person name="Delmonte P."/>
            <person name="Blom J."/>
            <person name="Mitchell K.K."/>
        </authorList>
    </citation>
    <scope>NUCLEOTIDE SEQUENCE [LARGE SCALE GENOMIC DNA]</scope>
    <source>
        <strain evidence="8 9">SQ8-PEA</strain>
    </source>
</reference>
<gene>
    <name evidence="8" type="ORF">N9R04_01685</name>
</gene>
<evidence type="ECO:0000256" key="4">
    <source>
        <dbReference type="ARBA" id="ARBA00022989"/>
    </source>
</evidence>
<dbReference type="CDD" id="cd17316">
    <property type="entry name" value="MFS_SV2_like"/>
    <property type="match status" value="1"/>
</dbReference>
<evidence type="ECO:0000256" key="3">
    <source>
        <dbReference type="ARBA" id="ARBA00022692"/>
    </source>
</evidence>
<protein>
    <submittedName>
        <fullName evidence="8">MFS transporter</fullName>
    </submittedName>
</protein>